<keyword evidence="5" id="KW-1185">Reference proteome</keyword>
<feature type="region of interest" description="Disordered" evidence="1">
    <location>
        <begin position="691"/>
        <end position="714"/>
    </location>
</feature>
<feature type="region of interest" description="Disordered" evidence="1">
    <location>
        <begin position="399"/>
        <end position="442"/>
    </location>
</feature>
<feature type="compositionally biased region" description="Polar residues" evidence="1">
    <location>
        <begin position="409"/>
        <end position="418"/>
    </location>
</feature>
<dbReference type="EMBL" id="OV170234">
    <property type="protein sequence ID" value="CAH0720102.1"/>
    <property type="molecule type" value="Genomic_DNA"/>
</dbReference>
<feature type="non-terminal residue" evidence="4">
    <location>
        <position position="1217"/>
    </location>
</feature>
<gene>
    <name evidence="4" type="ORF">BINO364_LOCUS6373</name>
</gene>
<evidence type="ECO:0000313" key="5">
    <source>
        <dbReference type="Proteomes" id="UP000838878"/>
    </source>
</evidence>
<dbReference type="SUPFAM" id="SSF160443">
    <property type="entry name" value="SMR domain-like"/>
    <property type="match status" value="1"/>
</dbReference>
<dbReference type="AlphaFoldDB" id="A0A8J9VWE3"/>
<dbReference type="CDD" id="cd14279">
    <property type="entry name" value="CUE"/>
    <property type="match status" value="1"/>
</dbReference>
<organism evidence="4 5">
    <name type="scientific">Brenthis ino</name>
    <name type="common">lesser marbled fritillary</name>
    <dbReference type="NCBI Taxonomy" id="405034"/>
    <lineage>
        <taxon>Eukaryota</taxon>
        <taxon>Metazoa</taxon>
        <taxon>Ecdysozoa</taxon>
        <taxon>Arthropoda</taxon>
        <taxon>Hexapoda</taxon>
        <taxon>Insecta</taxon>
        <taxon>Pterygota</taxon>
        <taxon>Neoptera</taxon>
        <taxon>Endopterygota</taxon>
        <taxon>Lepidoptera</taxon>
        <taxon>Glossata</taxon>
        <taxon>Ditrysia</taxon>
        <taxon>Papilionoidea</taxon>
        <taxon>Nymphalidae</taxon>
        <taxon>Heliconiinae</taxon>
        <taxon>Argynnini</taxon>
        <taxon>Brenthis</taxon>
    </lineage>
</organism>
<dbReference type="Pfam" id="PF13671">
    <property type="entry name" value="AAA_33"/>
    <property type="match status" value="1"/>
</dbReference>
<evidence type="ECO:0008006" key="6">
    <source>
        <dbReference type="Google" id="ProtNLM"/>
    </source>
</evidence>
<feature type="region of interest" description="Disordered" evidence="1">
    <location>
        <begin position="55"/>
        <end position="76"/>
    </location>
</feature>
<dbReference type="SUPFAM" id="SSF52540">
    <property type="entry name" value="P-loop containing nucleoside triphosphate hydrolases"/>
    <property type="match status" value="1"/>
</dbReference>
<dbReference type="PANTHER" id="PTHR46535:SF1">
    <property type="entry name" value="NEDD4-BINDING PROTEIN 2"/>
    <property type="match status" value="1"/>
</dbReference>
<feature type="compositionally biased region" description="Basic and acidic residues" evidence="1">
    <location>
        <begin position="399"/>
        <end position="408"/>
    </location>
</feature>
<evidence type="ECO:0000313" key="4">
    <source>
        <dbReference type="EMBL" id="CAH0720102.1"/>
    </source>
</evidence>
<accession>A0A8J9VWE3</accession>
<dbReference type="GO" id="GO:0004519">
    <property type="term" value="F:endonuclease activity"/>
    <property type="evidence" value="ECO:0007669"/>
    <property type="project" value="TreeGrafter"/>
</dbReference>
<dbReference type="InterPro" id="IPR052772">
    <property type="entry name" value="Endo/PolyKinase_Domain-Protein"/>
</dbReference>
<sequence>MEEQELNIDYNNILETLINTFGNVLSKDVYITIIESCGGDLQQSANAVMSITMDGNYDSENNEESTESRASNDKSSLIGNQATSTIQSMQPVSNVSSTSHTAPFNTVTVSSYAAASQSTRPPLQQMPKPTMSASNIPQNFWTNQLRQILAQHENGARILIIMRGVPGSGKSFLAKKIIDAMYGIESQHNYYVHILSTDHFFMQRGVYVFNKHRLGDAHAWNQNRARKAMSEGTSPIIIDNTNIECFEMESYVVEGVKNGYIVEVVEPNTPWARKANQLVRRNTHNVPIHKIRRMLDNYENGITGPVLMKRFNCYYAHRMQPPVLRNNPPIIQRSPLLLNPVQSETRSANFEDNAAKQIQKRELSQEMAQSSTSKTHLSESISTINVEKESAVVCENKEYTNSDVERQQNSDTNETDQTSETHDTNQIDDTNEADERVQVNENYKFTEIQRTLEEMERLEKEWEASEDWENNLKNSPKNDEQPIDSKPQRKNKRPRTTTAEKLFPTAEECRDWSKISMFLPSWEEGNSSSVTQQASPVIEINSRGTIVEAGDTDVSNLKHSSKIITAVPRDINEFYTASTNSKIPEKWMLDKSTSTNNNDLLTDNHRCQHEEQHFESFRKLFKFVARADLRDIFDNCCGDVNWAVDIVLDGVQNKRLGTVDEGDDISDTDETHNVDLCQCLSAYGILPGNNEPISINRQTDSENSDKTPSPSLQMRKIKKDAVVSEASMELKRQIEQNVVIPDSHYSQHCLKIRKIRRCEDDSQENVNIEKTTLENSNQPPVESNIIQIPSASGNRELVVDTNNSVVPSTSKADNTEISDDESYVGLEDVEKTVNINLGKEFIAQLDQLFGRNMEYPANVNARINMPMSLLNEINALWMESLMHQLEEDAKQSELMIQQDEEFARQLAMKEAELSQAGKEPEVPDFKEIMDMDFALSLYHKDVAELRKSKPQDLAAKLSRDKLNNLFPDIPPDILSELLQAHEENFLATVEVLLMSTGKTDVLDDKDGVSKFVMKKEFERQQEKLALEEKKTLSEVEWPLLPKGEKVEMSHVKQFRDEADAHLQTRNVHYQKAQEYIRRGMTQVATYYCEVAAYHKRKYEQANSLAAASLIQVHAANSSDNATIDLHYLRVAEARETLDLFLDSHIQKLREAQDSNIRVQHHTLFLITGRGLHSNGRPRVKPAVKRRLRERGLLFCERNPGLLQARVSADDRLSYQIA</sequence>
<evidence type="ECO:0000259" key="2">
    <source>
        <dbReference type="SMART" id="SM00463"/>
    </source>
</evidence>
<reference evidence="4" key="1">
    <citation type="submission" date="2021-12" db="EMBL/GenBank/DDBJ databases">
        <authorList>
            <person name="Martin H S."/>
        </authorList>
    </citation>
    <scope>NUCLEOTIDE SEQUENCE</scope>
</reference>
<dbReference type="PANTHER" id="PTHR46535">
    <property type="entry name" value="NEDD4-BINDING PROTEIN 2"/>
    <property type="match status" value="1"/>
</dbReference>
<dbReference type="InterPro" id="IPR002625">
    <property type="entry name" value="Smr_dom"/>
</dbReference>
<dbReference type="SMART" id="SM01162">
    <property type="entry name" value="DUF1771"/>
    <property type="match status" value="1"/>
</dbReference>
<dbReference type="GO" id="GO:0005634">
    <property type="term" value="C:nucleus"/>
    <property type="evidence" value="ECO:0007669"/>
    <property type="project" value="TreeGrafter"/>
</dbReference>
<dbReference type="OrthoDB" id="3231855at2759"/>
<protein>
    <recommendedName>
        <fullName evidence="6">Smr domain-containing protein</fullName>
    </recommendedName>
</protein>
<feature type="region of interest" description="Disordered" evidence="1">
    <location>
        <begin position="466"/>
        <end position="499"/>
    </location>
</feature>
<dbReference type="Proteomes" id="UP000838878">
    <property type="component" value="Chromosome 14"/>
</dbReference>
<name>A0A8J9VWE3_9NEOP</name>
<feature type="domain" description="DUF1771" evidence="3">
    <location>
        <begin position="1050"/>
        <end position="1115"/>
    </location>
</feature>
<dbReference type="InterPro" id="IPR013899">
    <property type="entry name" value="DUF1771"/>
</dbReference>
<dbReference type="SMART" id="SM00463">
    <property type="entry name" value="SMR"/>
    <property type="match status" value="1"/>
</dbReference>
<proteinExistence type="predicted"/>
<evidence type="ECO:0000259" key="3">
    <source>
        <dbReference type="SMART" id="SM01162"/>
    </source>
</evidence>
<dbReference type="Pfam" id="PF08590">
    <property type="entry name" value="DUF1771"/>
    <property type="match status" value="1"/>
</dbReference>
<feature type="domain" description="Smr" evidence="2">
    <location>
        <begin position="1120"/>
        <end position="1207"/>
    </location>
</feature>
<dbReference type="Gene3D" id="3.30.1370.110">
    <property type="match status" value="1"/>
</dbReference>
<dbReference type="Gene3D" id="3.40.50.300">
    <property type="entry name" value="P-loop containing nucleotide triphosphate hydrolases"/>
    <property type="match status" value="1"/>
</dbReference>
<dbReference type="InterPro" id="IPR036063">
    <property type="entry name" value="Smr_dom_sf"/>
</dbReference>
<evidence type="ECO:0000256" key="1">
    <source>
        <dbReference type="SAM" id="MobiDB-lite"/>
    </source>
</evidence>
<dbReference type="InterPro" id="IPR027417">
    <property type="entry name" value="P-loop_NTPase"/>
</dbReference>